<dbReference type="GeneID" id="19309212"/>
<feature type="region of interest" description="Disordered" evidence="1">
    <location>
        <begin position="26"/>
        <end position="69"/>
    </location>
</feature>
<dbReference type="HOGENOM" id="CLU_754500_0_0_1"/>
<name>S7S2V0_GLOTA</name>
<evidence type="ECO:0000313" key="2">
    <source>
        <dbReference type="EMBL" id="EPQ60119.1"/>
    </source>
</evidence>
<proteinExistence type="predicted"/>
<organism evidence="2 3">
    <name type="scientific">Gloeophyllum trabeum (strain ATCC 11539 / FP-39264 / Madison 617)</name>
    <name type="common">Brown rot fungus</name>
    <dbReference type="NCBI Taxonomy" id="670483"/>
    <lineage>
        <taxon>Eukaryota</taxon>
        <taxon>Fungi</taxon>
        <taxon>Dikarya</taxon>
        <taxon>Basidiomycota</taxon>
        <taxon>Agaricomycotina</taxon>
        <taxon>Agaricomycetes</taxon>
        <taxon>Gloeophyllales</taxon>
        <taxon>Gloeophyllaceae</taxon>
        <taxon>Gloeophyllum</taxon>
    </lineage>
</organism>
<feature type="compositionally biased region" description="Polar residues" evidence="1">
    <location>
        <begin position="36"/>
        <end position="48"/>
    </location>
</feature>
<feature type="region of interest" description="Disordered" evidence="1">
    <location>
        <begin position="302"/>
        <end position="326"/>
    </location>
</feature>
<gene>
    <name evidence="2" type="ORF">GLOTRDRAFT_89726</name>
</gene>
<sequence length="367" mass="40731">MNRPLQIRLALVTADPRRSSAQLMEVNLPAGRPARRSSQSGSRTNVTGHSKRPHYMARCSRSSSDTQDPLKIARRSMRSQPGNFRLSDTQTESTGIRRIFSGSFPGMGLNVAEKEKDLGRAMCSYRFPGFGGPQYRGEGKRPGTTCFIPMEVPPLEVDATIIDRAGTREPNPLRVRVDESHFKDIAGKTRPRRTTSIGILTSQPRSLSINHIRGLLTQRRYISRIRELRDITERMELGIRERINPGPGFTDVPGRPAPFEITKLTTQFPTPSPVHSPPNIYAACVRTVRELAMDVGNWGADQPWVRRPGPPGISFQSRTGNPGRDGLRTWKRDAGAHPCRGLECMNFGGSTSAPLPPETGCMVHMFP</sequence>
<accession>S7S2V0</accession>
<reference evidence="2 3" key="1">
    <citation type="journal article" date="2012" name="Science">
        <title>The Paleozoic origin of enzymatic lignin decomposition reconstructed from 31 fungal genomes.</title>
        <authorList>
            <person name="Floudas D."/>
            <person name="Binder M."/>
            <person name="Riley R."/>
            <person name="Barry K."/>
            <person name="Blanchette R.A."/>
            <person name="Henrissat B."/>
            <person name="Martinez A.T."/>
            <person name="Otillar R."/>
            <person name="Spatafora J.W."/>
            <person name="Yadav J.S."/>
            <person name="Aerts A."/>
            <person name="Benoit I."/>
            <person name="Boyd A."/>
            <person name="Carlson A."/>
            <person name="Copeland A."/>
            <person name="Coutinho P.M."/>
            <person name="de Vries R.P."/>
            <person name="Ferreira P."/>
            <person name="Findley K."/>
            <person name="Foster B."/>
            <person name="Gaskell J."/>
            <person name="Glotzer D."/>
            <person name="Gorecki P."/>
            <person name="Heitman J."/>
            <person name="Hesse C."/>
            <person name="Hori C."/>
            <person name="Igarashi K."/>
            <person name="Jurgens J.A."/>
            <person name="Kallen N."/>
            <person name="Kersten P."/>
            <person name="Kohler A."/>
            <person name="Kuees U."/>
            <person name="Kumar T.K.A."/>
            <person name="Kuo A."/>
            <person name="LaButti K."/>
            <person name="Larrondo L.F."/>
            <person name="Lindquist E."/>
            <person name="Ling A."/>
            <person name="Lombard V."/>
            <person name="Lucas S."/>
            <person name="Lundell T."/>
            <person name="Martin R."/>
            <person name="McLaughlin D.J."/>
            <person name="Morgenstern I."/>
            <person name="Morin E."/>
            <person name="Murat C."/>
            <person name="Nagy L.G."/>
            <person name="Nolan M."/>
            <person name="Ohm R.A."/>
            <person name="Patyshakuliyeva A."/>
            <person name="Rokas A."/>
            <person name="Ruiz-Duenas F.J."/>
            <person name="Sabat G."/>
            <person name="Salamov A."/>
            <person name="Samejima M."/>
            <person name="Schmutz J."/>
            <person name="Slot J.C."/>
            <person name="St John F."/>
            <person name="Stenlid J."/>
            <person name="Sun H."/>
            <person name="Sun S."/>
            <person name="Syed K."/>
            <person name="Tsang A."/>
            <person name="Wiebenga A."/>
            <person name="Young D."/>
            <person name="Pisabarro A."/>
            <person name="Eastwood D.C."/>
            <person name="Martin F."/>
            <person name="Cullen D."/>
            <person name="Grigoriev I.V."/>
            <person name="Hibbett D.S."/>
        </authorList>
    </citation>
    <scope>NUCLEOTIDE SEQUENCE [LARGE SCALE GENOMIC DNA]</scope>
    <source>
        <strain evidence="2 3">ATCC 11539</strain>
    </source>
</reference>
<dbReference type="Proteomes" id="UP000030669">
    <property type="component" value="Unassembled WGS sequence"/>
</dbReference>
<keyword evidence="3" id="KW-1185">Reference proteome</keyword>
<evidence type="ECO:0000256" key="1">
    <source>
        <dbReference type="SAM" id="MobiDB-lite"/>
    </source>
</evidence>
<evidence type="ECO:0000313" key="3">
    <source>
        <dbReference type="Proteomes" id="UP000030669"/>
    </source>
</evidence>
<dbReference type="RefSeq" id="XP_007860595.1">
    <property type="nucleotide sequence ID" value="XM_007862404.1"/>
</dbReference>
<dbReference type="AlphaFoldDB" id="S7S2V0"/>
<dbReference type="EMBL" id="KB469296">
    <property type="protein sequence ID" value="EPQ60119.1"/>
    <property type="molecule type" value="Genomic_DNA"/>
</dbReference>
<dbReference type="KEGG" id="gtr:GLOTRDRAFT_89726"/>
<protein>
    <submittedName>
        <fullName evidence="2">Uncharacterized protein</fullName>
    </submittedName>
</protein>